<keyword evidence="2" id="KW-1185">Reference proteome</keyword>
<reference evidence="1 2" key="1">
    <citation type="submission" date="2019-07" db="EMBL/GenBank/DDBJ databases">
        <title>Whole genome shotgun sequence of Segetibacter aerophilus NBRC 106135.</title>
        <authorList>
            <person name="Hosoyama A."/>
            <person name="Uohara A."/>
            <person name="Ohji S."/>
            <person name="Ichikawa N."/>
        </authorList>
    </citation>
    <scope>NUCLEOTIDE SEQUENCE [LARGE SCALE GENOMIC DNA]</scope>
    <source>
        <strain evidence="1 2">NBRC 106135</strain>
    </source>
</reference>
<dbReference type="EMBL" id="BJYT01000041">
    <property type="protein sequence ID" value="GEO12141.1"/>
    <property type="molecule type" value="Genomic_DNA"/>
</dbReference>
<proteinExistence type="predicted"/>
<evidence type="ECO:0000313" key="1">
    <source>
        <dbReference type="EMBL" id="GEO12141.1"/>
    </source>
</evidence>
<comment type="caution">
    <text evidence="1">The sequence shown here is derived from an EMBL/GenBank/DDBJ whole genome shotgun (WGS) entry which is preliminary data.</text>
</comment>
<gene>
    <name evidence="1" type="ORF">SAE01_46370</name>
</gene>
<name>A0A512BJJ5_9BACT</name>
<accession>A0A512BJJ5</accession>
<dbReference type="Proteomes" id="UP000321513">
    <property type="component" value="Unassembled WGS sequence"/>
</dbReference>
<protein>
    <submittedName>
        <fullName evidence="1">Uncharacterized protein</fullName>
    </submittedName>
</protein>
<dbReference type="AlphaFoldDB" id="A0A512BJJ5"/>
<evidence type="ECO:0000313" key="2">
    <source>
        <dbReference type="Proteomes" id="UP000321513"/>
    </source>
</evidence>
<organism evidence="1 2">
    <name type="scientific">Segetibacter aerophilus</name>
    <dbReference type="NCBI Taxonomy" id="670293"/>
    <lineage>
        <taxon>Bacteria</taxon>
        <taxon>Pseudomonadati</taxon>
        <taxon>Bacteroidota</taxon>
        <taxon>Chitinophagia</taxon>
        <taxon>Chitinophagales</taxon>
        <taxon>Chitinophagaceae</taxon>
        <taxon>Segetibacter</taxon>
    </lineage>
</organism>
<sequence length="63" mass="7309">MANIPTYTLEQLQEIIPLSTLDELKLITQIVKTEKACYTTFTMSKILVTISKRTLELVQQRCY</sequence>